<keyword evidence="2" id="KW-0677">Repeat</keyword>
<proteinExistence type="inferred from homology"/>
<organism evidence="6 7">
    <name type="scientific">Diplodia corticola</name>
    <dbReference type="NCBI Taxonomy" id="236234"/>
    <lineage>
        <taxon>Eukaryota</taxon>
        <taxon>Fungi</taxon>
        <taxon>Dikarya</taxon>
        <taxon>Ascomycota</taxon>
        <taxon>Pezizomycotina</taxon>
        <taxon>Dothideomycetes</taxon>
        <taxon>Dothideomycetes incertae sedis</taxon>
        <taxon>Botryosphaeriales</taxon>
        <taxon>Botryosphaeriaceae</taxon>
        <taxon>Diplodia</taxon>
    </lineage>
</organism>
<evidence type="ECO:0000256" key="4">
    <source>
        <dbReference type="ARBA" id="ARBA00044511"/>
    </source>
</evidence>
<evidence type="ECO:0000256" key="5">
    <source>
        <dbReference type="PROSITE-ProRule" id="PRU00708"/>
    </source>
</evidence>
<dbReference type="InterPro" id="IPR002885">
    <property type="entry name" value="PPR_rpt"/>
</dbReference>
<dbReference type="EMBL" id="MNUE01000019">
    <property type="protein sequence ID" value="OJD34972.1"/>
    <property type="molecule type" value="Genomic_DNA"/>
</dbReference>
<comment type="subunit">
    <text evidence="4">Binds to mitochondrial small subunit 15S rRNA.</text>
</comment>
<feature type="repeat" description="PPR" evidence="5">
    <location>
        <begin position="691"/>
        <end position="725"/>
    </location>
</feature>
<keyword evidence="7" id="KW-1185">Reference proteome</keyword>
<dbReference type="PANTHER" id="PTHR47447:SF17">
    <property type="entry name" value="OS12G0638900 PROTEIN"/>
    <property type="match status" value="1"/>
</dbReference>
<dbReference type="Pfam" id="PF13041">
    <property type="entry name" value="PPR_2"/>
    <property type="match status" value="2"/>
</dbReference>
<reference evidence="6 7" key="1">
    <citation type="submission" date="2016-10" db="EMBL/GenBank/DDBJ databases">
        <title>Proteomics and genomics reveal pathogen-plant mechanisms compatible with a hemibiotrophic lifestyle of Diplodia corticola.</title>
        <authorList>
            <person name="Fernandes I."/>
            <person name="De Jonge R."/>
            <person name="Van De Peer Y."/>
            <person name="Devreese B."/>
            <person name="Alves A."/>
            <person name="Esteves A.C."/>
        </authorList>
    </citation>
    <scope>NUCLEOTIDE SEQUENCE [LARGE SCALE GENOMIC DNA]</scope>
    <source>
        <strain evidence="6 7">CBS 112549</strain>
    </source>
</reference>
<evidence type="ECO:0000256" key="2">
    <source>
        <dbReference type="ARBA" id="ARBA00022737"/>
    </source>
</evidence>
<dbReference type="PROSITE" id="PS51375">
    <property type="entry name" value="PPR"/>
    <property type="match status" value="3"/>
</dbReference>
<evidence type="ECO:0000313" key="6">
    <source>
        <dbReference type="EMBL" id="OJD34972.1"/>
    </source>
</evidence>
<evidence type="ECO:0000256" key="1">
    <source>
        <dbReference type="ARBA" id="ARBA00006192"/>
    </source>
</evidence>
<comment type="function">
    <text evidence="3">Regulates mitochondrial small subunit maturation by controlling 15S rRNA 5'-end processing. Localizes to the 5' precursor of the 15S rRNA in a position that is subsequently occupied by mS47 in the mature yeast mtSSU. Uses structure and sequence-specific RNA recognition, binding to a single-stranded region of the precursor and specifically recognizing bases -6 to -1. The exchange of Ccm1 for mS47 is coupled to the irreversible removal of precursor rRNA that is accompanied by conformational changes of the mitoribosomal proteins uS5m and mS26. These conformational changes signal completion of 5'-end rRNA processing through protection of the mature 5'-end of the 15S rRNA and stabilization of mS47. The removal of the 5' precursor together with the dissociation of Ccm1 may be catalyzed by the 5'-3' exoribonuclease Pet127. Involved in the specific removal of group I introns in mitochondrial encoded transcripts.</text>
</comment>
<dbReference type="NCBIfam" id="TIGR00756">
    <property type="entry name" value="PPR"/>
    <property type="match status" value="3"/>
</dbReference>
<evidence type="ECO:0000256" key="3">
    <source>
        <dbReference type="ARBA" id="ARBA00044493"/>
    </source>
</evidence>
<dbReference type="InterPro" id="IPR011990">
    <property type="entry name" value="TPR-like_helical_dom_sf"/>
</dbReference>
<dbReference type="Gene3D" id="1.25.40.10">
    <property type="entry name" value="Tetratricopeptide repeat domain"/>
    <property type="match status" value="2"/>
</dbReference>
<dbReference type="GeneID" id="31012330"/>
<comment type="caution">
    <text evidence="6">The sequence shown here is derived from an EMBL/GenBank/DDBJ whole genome shotgun (WGS) entry which is preliminary data.</text>
</comment>
<dbReference type="RefSeq" id="XP_020131232.1">
    <property type="nucleotide sequence ID" value="XM_020272071.1"/>
</dbReference>
<sequence length="839" mass="95331">MPSNPIAHHAGTIRGNVLPVLPFLAPRAFKRALPPQHMRRWMTAAVASNHHRPGPPRTARFASASDGEERLCRQCAIDRGSPSSHAPPQRIPRQPFATFASRALFAPSPPRPRCHRAWISSRRPETRFYSTSEEDYLVEEDEERAVLEGTQSDGLPLEDAQFYTLMNAEFRELRRLDFLITLQGVTPTEDVERLLKRAAAWPLLDGFPQQDVWWIKKFAQLNAIHDVRLPVDLRTSRLEVNAFTEQAVKKLLCLGRDAASIRQAWASSMRMDYSPEGKRNIWCEMMLWLLDNDQGAVLPTLEATGRGRKAPDYVIADILEQFMSNHLQGAESGELRMPSGFLSVLAILLKQRPFLGHTLSQKLVHLTLAHSSLEQGTMFWDLLQAARFRASWHTLYQVAYFFGKHGEYNKALAILRRPIELGAPPTHPAFLATCAQILRNSAAKAEAYSATAKILSELVGMGVSFNIYLYTVTMHNAVDHGDLQSALTVYRLMQHNGVEPNDYTYTVLLKGLKDNAAPELLQSVMRDAERSLPKLERPRIVATDILHCVYLQHCEPACTEVTFADLARIYRGYFNPSALIKLGVPTRFFGDPKATERTGMKPPPAAIGIMLAAYLKLVSAYDPEEVGRLYRVFYDQIEHSGDHGLAPLGQTDYFFNAFILALGQNASTLPMIPEVLWRMSDSRLLAKPLTSKYTWDILVNAFMRHNQPEAAERVLEIMDKYGQQPNDVTWNSFVRWYARRKDVERVLDTIRRMQLQRVELSVMSLRALGRLKDRDKLAKGLRELDELRHRQADEEADYLVPDDYREETSAWQNIDEEIEDVAKEDADPATVLGKRHDSR</sequence>
<feature type="repeat" description="PPR" evidence="5">
    <location>
        <begin position="726"/>
        <end position="760"/>
    </location>
</feature>
<dbReference type="PANTHER" id="PTHR47447">
    <property type="entry name" value="OS03G0856100 PROTEIN"/>
    <property type="match status" value="1"/>
</dbReference>
<dbReference type="OrthoDB" id="185373at2759"/>
<evidence type="ECO:0000313" key="7">
    <source>
        <dbReference type="Proteomes" id="UP000183809"/>
    </source>
</evidence>
<dbReference type="Proteomes" id="UP000183809">
    <property type="component" value="Unassembled WGS sequence"/>
</dbReference>
<gene>
    <name evidence="6" type="ORF">BKCO1_1900046</name>
</gene>
<feature type="repeat" description="PPR" evidence="5">
    <location>
        <begin position="466"/>
        <end position="500"/>
    </location>
</feature>
<dbReference type="STRING" id="236234.A0A1J9S4T9"/>
<protein>
    <submittedName>
        <fullName evidence="6">Pentatricopeptide repeat protein</fullName>
    </submittedName>
</protein>
<comment type="similarity">
    <text evidence="1">Belongs to the CCM1 family.</text>
</comment>
<name>A0A1J9S4T9_9PEZI</name>
<accession>A0A1J9S4T9</accession>
<dbReference type="AlphaFoldDB" id="A0A1J9S4T9"/>